<dbReference type="Gene3D" id="1.10.10.10">
    <property type="entry name" value="Winged helix-like DNA-binding domain superfamily/Winged helix DNA-binding domain"/>
    <property type="match status" value="2"/>
</dbReference>
<organism evidence="5 6">
    <name type="scientific">Kutzneria buriramensis</name>
    <dbReference type="NCBI Taxonomy" id="1045776"/>
    <lineage>
        <taxon>Bacteria</taxon>
        <taxon>Bacillati</taxon>
        <taxon>Actinomycetota</taxon>
        <taxon>Actinomycetes</taxon>
        <taxon>Pseudonocardiales</taxon>
        <taxon>Pseudonocardiaceae</taxon>
        <taxon>Kutzneria</taxon>
    </lineage>
</organism>
<gene>
    <name evidence="5" type="ORF">BCF44_11532</name>
</gene>
<evidence type="ECO:0000259" key="4">
    <source>
        <dbReference type="PROSITE" id="PS51118"/>
    </source>
</evidence>
<keyword evidence="1" id="KW-0805">Transcription regulation</keyword>
<evidence type="ECO:0000256" key="1">
    <source>
        <dbReference type="ARBA" id="ARBA00023015"/>
    </source>
</evidence>
<evidence type="ECO:0000313" key="6">
    <source>
        <dbReference type="Proteomes" id="UP000256269"/>
    </source>
</evidence>
<dbReference type="GO" id="GO:0003677">
    <property type="term" value="F:DNA binding"/>
    <property type="evidence" value="ECO:0007669"/>
    <property type="project" value="UniProtKB-KW"/>
</dbReference>
<dbReference type="SUPFAM" id="SSF46785">
    <property type="entry name" value="Winged helix' DNA-binding domain"/>
    <property type="match status" value="2"/>
</dbReference>
<keyword evidence="2 5" id="KW-0238">DNA-binding</keyword>
<sequence length="291" mass="31638">MLEVTELPAGQRNAIGVTLGLLGDEWALLILREALLGASRFVDWRSRLPISNAVLTARLARLTESGLFVRGNGYRLTERGADVWSILLSIWAWEDRWVAAHVERLPVRVHRLCGKPFDPVLVCSACDGTVLAIDHTLAGGFGPSGSWERSVPAATTRRRSGDSADAGFFPETAALIGNRWSAALVGAAFQGVHRFSDFQRCLNAPPTMVADRIRTLCSLGVLGDDYRLTAKGLAFFPVVMCLVGWAQRWFRAAEGPALVHRHLPCDSAFVAALDCSSCGDRLARKDVVPTS</sequence>
<feature type="domain" description="HTH hxlR-type" evidence="4">
    <location>
        <begin position="7"/>
        <end position="102"/>
    </location>
</feature>
<dbReference type="EMBL" id="QUNO01000015">
    <property type="protein sequence ID" value="REH37028.1"/>
    <property type="molecule type" value="Genomic_DNA"/>
</dbReference>
<dbReference type="PANTHER" id="PTHR33204">
    <property type="entry name" value="TRANSCRIPTIONAL REGULATOR, MARR FAMILY"/>
    <property type="match status" value="1"/>
</dbReference>
<keyword evidence="3" id="KW-0804">Transcription</keyword>
<dbReference type="PANTHER" id="PTHR33204:SF18">
    <property type="entry name" value="TRANSCRIPTIONAL REGULATORY PROTEIN"/>
    <property type="match status" value="1"/>
</dbReference>
<evidence type="ECO:0000313" key="5">
    <source>
        <dbReference type="EMBL" id="REH37028.1"/>
    </source>
</evidence>
<dbReference type="PROSITE" id="PS51118">
    <property type="entry name" value="HTH_HXLR"/>
    <property type="match status" value="2"/>
</dbReference>
<evidence type="ECO:0000256" key="2">
    <source>
        <dbReference type="ARBA" id="ARBA00023125"/>
    </source>
</evidence>
<accession>A0A3E0H3C8</accession>
<feature type="domain" description="HTH hxlR-type" evidence="4">
    <location>
        <begin position="166"/>
        <end position="254"/>
    </location>
</feature>
<dbReference type="Pfam" id="PF01638">
    <property type="entry name" value="HxlR"/>
    <property type="match status" value="2"/>
</dbReference>
<reference evidence="5 6" key="1">
    <citation type="submission" date="2018-08" db="EMBL/GenBank/DDBJ databases">
        <title>Genomic Encyclopedia of Archaeal and Bacterial Type Strains, Phase II (KMG-II): from individual species to whole genera.</title>
        <authorList>
            <person name="Goeker M."/>
        </authorList>
    </citation>
    <scope>NUCLEOTIDE SEQUENCE [LARGE SCALE GENOMIC DNA]</scope>
    <source>
        <strain evidence="5 6">DSM 45791</strain>
    </source>
</reference>
<name>A0A3E0H3C8_9PSEU</name>
<dbReference type="InterPro" id="IPR036388">
    <property type="entry name" value="WH-like_DNA-bd_sf"/>
</dbReference>
<keyword evidence="6" id="KW-1185">Reference proteome</keyword>
<evidence type="ECO:0000256" key="3">
    <source>
        <dbReference type="ARBA" id="ARBA00023163"/>
    </source>
</evidence>
<dbReference type="InterPro" id="IPR036390">
    <property type="entry name" value="WH_DNA-bd_sf"/>
</dbReference>
<comment type="caution">
    <text evidence="5">The sequence shown here is derived from an EMBL/GenBank/DDBJ whole genome shotgun (WGS) entry which is preliminary data.</text>
</comment>
<dbReference type="InterPro" id="IPR002577">
    <property type="entry name" value="HTH_HxlR"/>
</dbReference>
<dbReference type="AlphaFoldDB" id="A0A3E0H3C8"/>
<protein>
    <submittedName>
        <fullName evidence="5">DNA-binding HxlR family transcriptional regulator</fullName>
    </submittedName>
</protein>
<dbReference type="Proteomes" id="UP000256269">
    <property type="component" value="Unassembled WGS sequence"/>
</dbReference>
<proteinExistence type="predicted"/>